<dbReference type="PANTHER" id="PTHR31541:SF25">
    <property type="entry name" value="GAMMA-GLIADIN B"/>
    <property type="match status" value="1"/>
</dbReference>
<evidence type="ECO:0000256" key="2">
    <source>
        <dbReference type="ARBA" id="ARBA00023015"/>
    </source>
</evidence>
<dbReference type="GO" id="GO:0003677">
    <property type="term" value="F:DNA binding"/>
    <property type="evidence" value="ECO:0007669"/>
    <property type="project" value="UniProtKB-KW"/>
</dbReference>
<keyword evidence="4" id="KW-0804">Transcription</keyword>
<dbReference type="Gene3D" id="2.40.330.10">
    <property type="entry name" value="DNA-binding pseudobarrel domain"/>
    <property type="match status" value="1"/>
</dbReference>
<name>A0AAE1QQS8_9SOLA</name>
<organism evidence="6 7">
    <name type="scientific">Anisodus tanguticus</name>
    <dbReference type="NCBI Taxonomy" id="243964"/>
    <lineage>
        <taxon>Eukaryota</taxon>
        <taxon>Viridiplantae</taxon>
        <taxon>Streptophyta</taxon>
        <taxon>Embryophyta</taxon>
        <taxon>Tracheophyta</taxon>
        <taxon>Spermatophyta</taxon>
        <taxon>Magnoliopsida</taxon>
        <taxon>eudicotyledons</taxon>
        <taxon>Gunneridae</taxon>
        <taxon>Pentapetalae</taxon>
        <taxon>asterids</taxon>
        <taxon>lamiids</taxon>
        <taxon>Solanales</taxon>
        <taxon>Solanaceae</taxon>
        <taxon>Solanoideae</taxon>
        <taxon>Hyoscyameae</taxon>
        <taxon>Anisodus</taxon>
    </lineage>
</organism>
<dbReference type="AlphaFoldDB" id="A0AAE1QQS8"/>
<dbReference type="InterPro" id="IPR015300">
    <property type="entry name" value="DNA-bd_pseudobarrel_sf"/>
</dbReference>
<proteinExistence type="predicted"/>
<protein>
    <recommendedName>
        <fullName evidence="8">B3 domain-containing protein</fullName>
    </recommendedName>
</protein>
<dbReference type="PANTHER" id="PTHR31541">
    <property type="entry name" value="B3 DOMAIN PLANT PROTEIN-RELATED"/>
    <property type="match status" value="1"/>
</dbReference>
<keyword evidence="7" id="KW-1185">Reference proteome</keyword>
<evidence type="ECO:0008006" key="8">
    <source>
        <dbReference type="Google" id="ProtNLM"/>
    </source>
</evidence>
<dbReference type="InterPro" id="IPR005508">
    <property type="entry name" value="At2g31720-like"/>
</dbReference>
<comment type="subcellular location">
    <subcellularLocation>
        <location evidence="1">Nucleus</location>
    </subcellularLocation>
</comment>
<sequence length="380" mass="44229">MADNLRERTTGSWLGWLKSLCGEEDNLIAEQDKEFCIKKEEKITHNIQSILSTFPIVLDHQENSILDFVVPKGKRLPNAWPRKVTEQFLCNGDESMIKKAVENNNSEEQESGVFKINWGAGVRNQEFFRLKMSQKHEHNVKALDEDRGNTMSKITLRVSANFAFGNPKKQLSVIRKRSREVTNHVPLGFNNEDRFLNEKWSKTQTKKKLQGKRRRKRGTLLLELQTLVVINEYCLLNSRMQLPSMGVVRNQLFWSLKKHYSRSMLNQSERALSIPQKEVTKFLQLGEFFLNLEEEARLSTRIGGKMSTMSVKLIEPSRQKCKINLRKWFMNKDNGKISSSYVLVTYWNEVVRRNALKSGTLVQLWAFRKGEDLCFALIRV</sequence>
<evidence type="ECO:0000256" key="5">
    <source>
        <dbReference type="ARBA" id="ARBA00023242"/>
    </source>
</evidence>
<dbReference type="SUPFAM" id="SSF101936">
    <property type="entry name" value="DNA-binding pseudobarrel domain"/>
    <property type="match status" value="1"/>
</dbReference>
<dbReference type="Proteomes" id="UP001291623">
    <property type="component" value="Unassembled WGS sequence"/>
</dbReference>
<evidence type="ECO:0000313" key="7">
    <source>
        <dbReference type="Proteomes" id="UP001291623"/>
    </source>
</evidence>
<comment type="caution">
    <text evidence="6">The sequence shown here is derived from an EMBL/GenBank/DDBJ whole genome shotgun (WGS) entry which is preliminary data.</text>
</comment>
<evidence type="ECO:0000256" key="3">
    <source>
        <dbReference type="ARBA" id="ARBA00023125"/>
    </source>
</evidence>
<keyword evidence="2" id="KW-0805">Transcription regulation</keyword>
<accession>A0AAE1QQS8</accession>
<evidence type="ECO:0000256" key="1">
    <source>
        <dbReference type="ARBA" id="ARBA00004123"/>
    </source>
</evidence>
<dbReference type="GO" id="GO:0005634">
    <property type="term" value="C:nucleus"/>
    <property type="evidence" value="ECO:0007669"/>
    <property type="project" value="UniProtKB-SubCell"/>
</dbReference>
<keyword evidence="3" id="KW-0238">DNA-binding</keyword>
<dbReference type="EMBL" id="JAVYJV010000130">
    <property type="protein sequence ID" value="KAK4336537.1"/>
    <property type="molecule type" value="Genomic_DNA"/>
</dbReference>
<reference evidence="6" key="1">
    <citation type="submission" date="2023-12" db="EMBL/GenBank/DDBJ databases">
        <title>Genome assembly of Anisodus tanguticus.</title>
        <authorList>
            <person name="Wang Y.-J."/>
        </authorList>
    </citation>
    <scope>NUCLEOTIDE SEQUENCE</scope>
    <source>
        <strain evidence="6">KB-2021</strain>
        <tissue evidence="6">Leaf</tissue>
    </source>
</reference>
<evidence type="ECO:0000313" key="6">
    <source>
        <dbReference type="EMBL" id="KAK4336537.1"/>
    </source>
</evidence>
<dbReference type="Pfam" id="PF03754">
    <property type="entry name" value="At2g31720-like"/>
    <property type="match status" value="1"/>
</dbReference>
<gene>
    <name evidence="6" type="ORF">RND71_044179</name>
</gene>
<keyword evidence="5" id="KW-0539">Nucleus</keyword>
<evidence type="ECO:0000256" key="4">
    <source>
        <dbReference type="ARBA" id="ARBA00023163"/>
    </source>
</evidence>